<dbReference type="EMBL" id="CAICTM010000214">
    <property type="protein sequence ID" value="CAB9504968.1"/>
    <property type="molecule type" value="Genomic_DNA"/>
</dbReference>
<keyword evidence="1" id="KW-0862">Zinc</keyword>
<dbReference type="PROSITE" id="PS50157">
    <property type="entry name" value="ZINC_FINGER_C2H2_2"/>
    <property type="match status" value="1"/>
</dbReference>
<proteinExistence type="predicted"/>
<dbReference type="GO" id="GO:0008270">
    <property type="term" value="F:zinc ion binding"/>
    <property type="evidence" value="ECO:0007669"/>
    <property type="project" value="UniProtKB-KW"/>
</dbReference>
<protein>
    <recommendedName>
        <fullName evidence="2">C2H2-type domain-containing protein</fullName>
    </recommendedName>
</protein>
<evidence type="ECO:0000259" key="2">
    <source>
        <dbReference type="PROSITE" id="PS50157"/>
    </source>
</evidence>
<dbReference type="AlphaFoldDB" id="A0A9N8H7T8"/>
<dbReference type="Proteomes" id="UP001153069">
    <property type="component" value="Unassembled WGS sequence"/>
</dbReference>
<evidence type="ECO:0000256" key="1">
    <source>
        <dbReference type="PROSITE-ProRule" id="PRU00042"/>
    </source>
</evidence>
<keyword evidence="4" id="KW-1185">Reference proteome</keyword>
<comment type="caution">
    <text evidence="3">The sequence shown here is derived from an EMBL/GenBank/DDBJ whole genome shotgun (WGS) entry which is preliminary data.</text>
</comment>
<gene>
    <name evidence="3" type="ORF">SEMRO_215_G088941.1</name>
</gene>
<dbReference type="InterPro" id="IPR013087">
    <property type="entry name" value="Znf_C2H2_type"/>
</dbReference>
<sequence length="193" mass="21764">MDGLCVWNSLLLGTAGLDAAVKAQVSSHMSLLTFLKSAARNFEETRDGVGGVPLFRQNPVKWNMRSLTRKEYTEARQAVLVHPLLITLTAAFQLEIIHKLENAVVVYEVQHPRRAVHLVSNESHMEHERNVDYHGYLHVAKCAGGRKLITAMDWDDGASLIPSADFTCGTCGRRFPNKKNLDRHETHKHRETK</sequence>
<dbReference type="PROSITE" id="PS00028">
    <property type="entry name" value="ZINC_FINGER_C2H2_1"/>
    <property type="match status" value="1"/>
</dbReference>
<evidence type="ECO:0000313" key="4">
    <source>
        <dbReference type="Proteomes" id="UP001153069"/>
    </source>
</evidence>
<name>A0A9N8H7T8_9STRA</name>
<keyword evidence="1" id="KW-0479">Metal-binding</keyword>
<reference evidence="3" key="1">
    <citation type="submission" date="2020-06" db="EMBL/GenBank/DDBJ databases">
        <authorList>
            <consortium name="Plant Systems Biology data submission"/>
        </authorList>
    </citation>
    <scope>NUCLEOTIDE SEQUENCE</scope>
    <source>
        <strain evidence="3">D6</strain>
    </source>
</reference>
<dbReference type="Gene3D" id="3.30.160.60">
    <property type="entry name" value="Classic Zinc Finger"/>
    <property type="match status" value="1"/>
</dbReference>
<keyword evidence="1" id="KW-0863">Zinc-finger</keyword>
<feature type="domain" description="C2H2-type" evidence="2">
    <location>
        <begin position="166"/>
        <end position="193"/>
    </location>
</feature>
<evidence type="ECO:0000313" key="3">
    <source>
        <dbReference type="EMBL" id="CAB9504968.1"/>
    </source>
</evidence>
<accession>A0A9N8H7T8</accession>
<organism evidence="3 4">
    <name type="scientific">Seminavis robusta</name>
    <dbReference type="NCBI Taxonomy" id="568900"/>
    <lineage>
        <taxon>Eukaryota</taxon>
        <taxon>Sar</taxon>
        <taxon>Stramenopiles</taxon>
        <taxon>Ochrophyta</taxon>
        <taxon>Bacillariophyta</taxon>
        <taxon>Bacillariophyceae</taxon>
        <taxon>Bacillariophycidae</taxon>
        <taxon>Naviculales</taxon>
        <taxon>Naviculaceae</taxon>
        <taxon>Seminavis</taxon>
    </lineage>
</organism>
<dbReference type="SMART" id="SM00355">
    <property type="entry name" value="ZnF_C2H2"/>
    <property type="match status" value="1"/>
</dbReference>